<dbReference type="PANTHER" id="PTHR37882">
    <property type="entry name" value="HYPOTHETICAL PROTEIN LOC690352"/>
    <property type="match status" value="1"/>
</dbReference>
<dbReference type="KEGG" id="csyr:103257686"/>
<dbReference type="InterPro" id="IPR027813">
    <property type="entry name" value="DUF4642"/>
</dbReference>
<keyword evidence="2" id="KW-1133">Transmembrane helix</keyword>
<name>A0A1U7TB16_CARSF</name>
<feature type="compositionally biased region" description="Basic and acidic residues" evidence="1">
    <location>
        <begin position="216"/>
        <end position="231"/>
    </location>
</feature>
<evidence type="ECO:0000313" key="3">
    <source>
        <dbReference type="Proteomes" id="UP000189704"/>
    </source>
</evidence>
<feature type="transmembrane region" description="Helical" evidence="2">
    <location>
        <begin position="16"/>
        <end position="41"/>
    </location>
</feature>
<feature type="compositionally biased region" description="Polar residues" evidence="1">
    <location>
        <begin position="180"/>
        <end position="193"/>
    </location>
</feature>
<organism evidence="3 4">
    <name type="scientific">Carlito syrichta</name>
    <name type="common">Philippine tarsier</name>
    <name type="synonym">Tarsius syrichta</name>
    <dbReference type="NCBI Taxonomy" id="1868482"/>
    <lineage>
        <taxon>Eukaryota</taxon>
        <taxon>Metazoa</taxon>
        <taxon>Chordata</taxon>
        <taxon>Craniata</taxon>
        <taxon>Vertebrata</taxon>
        <taxon>Euteleostomi</taxon>
        <taxon>Mammalia</taxon>
        <taxon>Eutheria</taxon>
        <taxon>Euarchontoglires</taxon>
        <taxon>Primates</taxon>
        <taxon>Haplorrhini</taxon>
        <taxon>Tarsiiformes</taxon>
        <taxon>Tarsiidae</taxon>
        <taxon>Carlito</taxon>
    </lineage>
</organism>
<gene>
    <name evidence="4" type="primary">CUNH2orf74</name>
</gene>
<dbReference type="STRING" id="1868482.ENSTSYP00000024914"/>
<dbReference type="OrthoDB" id="9836846at2759"/>
<proteinExistence type="predicted"/>
<sequence length="231" mass="25606">MGITHSYLKLGQARGVVFALIITCYSASSAVAFGDATFLVLRAKPMSFEATAITFFIILLICFILILLLLVVFLYKCFQGKNNTETEKVACIDADRVGGCAPTNAETNNSGDHEKVLMQIINLNPPMRPGILVQRQSKEVLATSLGNTEDTEEEEENKTKESQEPENAEEAGQEDDDLQKTTIPVTRTHSVTESQKRPLKGVTFSKEVIIVDLGNDDPKPRSYAREHKERK</sequence>
<accession>A0A1U7TB16</accession>
<keyword evidence="2" id="KW-0472">Membrane</keyword>
<feature type="compositionally biased region" description="Acidic residues" evidence="1">
    <location>
        <begin position="164"/>
        <end position="177"/>
    </location>
</feature>
<dbReference type="Proteomes" id="UP000189704">
    <property type="component" value="Unplaced"/>
</dbReference>
<dbReference type="GeneID" id="103257686"/>
<feature type="transmembrane region" description="Helical" evidence="2">
    <location>
        <begin position="53"/>
        <end position="75"/>
    </location>
</feature>
<keyword evidence="3" id="KW-1185">Reference proteome</keyword>
<evidence type="ECO:0000256" key="1">
    <source>
        <dbReference type="SAM" id="MobiDB-lite"/>
    </source>
</evidence>
<protein>
    <submittedName>
        <fullName evidence="4">Uncharacterized protein C2orf74 homolog</fullName>
    </submittedName>
</protein>
<evidence type="ECO:0000313" key="4">
    <source>
        <dbReference type="RefSeq" id="XP_008053573.2"/>
    </source>
</evidence>
<dbReference type="AlphaFoldDB" id="A0A1U7TB16"/>
<dbReference type="Pfam" id="PF15484">
    <property type="entry name" value="DUF4642"/>
    <property type="match status" value="1"/>
</dbReference>
<dbReference type="RefSeq" id="XP_008053573.2">
    <property type="nucleotide sequence ID" value="XM_008055382.2"/>
</dbReference>
<reference evidence="4" key="1">
    <citation type="submission" date="2025-08" db="UniProtKB">
        <authorList>
            <consortium name="RefSeq"/>
        </authorList>
    </citation>
    <scope>IDENTIFICATION</scope>
</reference>
<feature type="region of interest" description="Disordered" evidence="1">
    <location>
        <begin position="142"/>
        <end position="231"/>
    </location>
</feature>
<dbReference type="CTD" id="123522148"/>
<keyword evidence="2" id="KW-0812">Transmembrane</keyword>
<evidence type="ECO:0000256" key="2">
    <source>
        <dbReference type="SAM" id="Phobius"/>
    </source>
</evidence>